<feature type="compositionally biased region" description="Pro residues" evidence="1">
    <location>
        <begin position="300"/>
        <end position="316"/>
    </location>
</feature>
<dbReference type="InterPro" id="IPR001005">
    <property type="entry name" value="SANT/Myb"/>
</dbReference>
<evidence type="ECO:0000313" key="2">
    <source>
        <dbReference type="EMBL" id="KAG2441452.1"/>
    </source>
</evidence>
<feature type="region of interest" description="Disordered" evidence="1">
    <location>
        <begin position="81"/>
        <end position="100"/>
    </location>
</feature>
<proteinExistence type="predicted"/>
<feature type="region of interest" description="Disordered" evidence="1">
    <location>
        <begin position="177"/>
        <end position="214"/>
    </location>
</feature>
<comment type="caution">
    <text evidence="2">The sequence shown here is derived from an EMBL/GenBank/DDBJ whole genome shotgun (WGS) entry which is preliminary data.</text>
</comment>
<organism evidence="2 3">
    <name type="scientific">Chlamydomonas incerta</name>
    <dbReference type="NCBI Taxonomy" id="51695"/>
    <lineage>
        <taxon>Eukaryota</taxon>
        <taxon>Viridiplantae</taxon>
        <taxon>Chlorophyta</taxon>
        <taxon>core chlorophytes</taxon>
        <taxon>Chlorophyceae</taxon>
        <taxon>CS clade</taxon>
        <taxon>Chlamydomonadales</taxon>
        <taxon>Chlamydomonadaceae</taxon>
        <taxon>Chlamydomonas</taxon>
    </lineage>
</organism>
<dbReference type="AlphaFoldDB" id="A0A835TD28"/>
<feature type="region of interest" description="Disordered" evidence="1">
    <location>
        <begin position="284"/>
        <end position="332"/>
    </location>
</feature>
<dbReference type="EMBL" id="JAEHOC010000005">
    <property type="protein sequence ID" value="KAG2441452.1"/>
    <property type="molecule type" value="Genomic_DNA"/>
</dbReference>
<dbReference type="CDD" id="cd00167">
    <property type="entry name" value="SANT"/>
    <property type="match status" value="1"/>
</dbReference>
<sequence length="524" mass="55647">MTEDESQTEPSTAGEQDLARVLSKIFRARLRQTVAERPPDVAGADAGRLQNVFDLTTKQPLPYTHLALEDEEELAGLRLQAEQQQADDDGAPQQEEEGADVEAPGAGAFVTLQLTLAPALWQTEEAAELAQRMGLDRRQPPGFSLALPARTQVALLRRLLARRLGLYPSFLQLSRPADEVAEQQQGPQGQEPEPGEAQQQGRGAGGRAAPPGRRRHPRRLLLLDAVPAPHNPLVALRQTLAACGLLRRAGCPVFLALQVEGDPLEAVRHADPHGPRRLALALPAAAAAAPAGHDRRKRLAPPPPPPAVASPPPPPKARVRRLGPPPPPPASQAAVEAAVVGVLAGRGGTGGGGGLVLTSAHVTALVAQRLGVEASEELRRAVRGLLTLHSYPCAPPGQAQQGQGQLVALPQLQQRLQATSELCAEELRLLVAALRAHGADWARIARCPCFRGRRSKEALFRMWAHVVSAVYGLPGGSSSGGGSSAGELGALAVLQMLEDDLDLLRQVQDTWAWLKGLPESPEDY</sequence>
<feature type="compositionally biased region" description="Low complexity" evidence="1">
    <location>
        <begin position="182"/>
        <end position="211"/>
    </location>
</feature>
<feature type="compositionally biased region" description="Acidic residues" evidence="1">
    <location>
        <begin position="85"/>
        <end position="100"/>
    </location>
</feature>
<gene>
    <name evidence="2" type="ORF">HXX76_003074</name>
</gene>
<evidence type="ECO:0000313" key="3">
    <source>
        <dbReference type="Proteomes" id="UP000650467"/>
    </source>
</evidence>
<keyword evidence="3" id="KW-1185">Reference proteome</keyword>
<dbReference type="OrthoDB" id="10660890at2759"/>
<accession>A0A835TD28</accession>
<reference evidence="2" key="1">
    <citation type="journal article" date="2020" name="bioRxiv">
        <title>Comparative genomics of Chlamydomonas.</title>
        <authorList>
            <person name="Craig R.J."/>
            <person name="Hasan A.R."/>
            <person name="Ness R.W."/>
            <person name="Keightley P.D."/>
        </authorList>
    </citation>
    <scope>NUCLEOTIDE SEQUENCE</scope>
    <source>
        <strain evidence="2">SAG 7.73</strain>
    </source>
</reference>
<dbReference type="Proteomes" id="UP000650467">
    <property type="component" value="Unassembled WGS sequence"/>
</dbReference>
<name>A0A835TD28_CHLIN</name>
<evidence type="ECO:0000256" key="1">
    <source>
        <dbReference type="SAM" id="MobiDB-lite"/>
    </source>
</evidence>
<protein>
    <submittedName>
        <fullName evidence="2">Uncharacterized protein</fullName>
    </submittedName>
</protein>